<keyword evidence="3" id="KW-1133">Transmembrane helix</keyword>
<dbReference type="InterPro" id="IPR033379">
    <property type="entry name" value="Acid_Pase_AS"/>
</dbReference>
<accession>A0A2S9ZY89</accession>
<dbReference type="PANTHER" id="PTHR20963:SF42">
    <property type="entry name" value="PHOSPHOGLYCERATE MUTASE-LIKE PROTEIN"/>
    <property type="match status" value="1"/>
</dbReference>
<reference evidence="4 5" key="1">
    <citation type="journal article" date="2018" name="Elife">
        <title>Functional genomics of lipid metabolism in the oleaginous yeast Rhodosporidium toruloides.</title>
        <authorList>
            <person name="Coradetti S.T."/>
            <person name="Pinel D."/>
            <person name="Geiselman G."/>
            <person name="Ito M."/>
            <person name="Mondo S."/>
            <person name="Reilly M.C."/>
            <person name="Cheng Y.F."/>
            <person name="Bauer S."/>
            <person name="Grigoriev I."/>
            <person name="Gladden J.M."/>
            <person name="Simmons B.A."/>
            <person name="Brem R."/>
            <person name="Arkin A.P."/>
            <person name="Skerker J.M."/>
        </authorList>
    </citation>
    <scope>NUCLEOTIDE SEQUENCE [LARGE SCALE GENOMIC DNA]</scope>
    <source>
        <strain evidence="4 5">NBRC 0880</strain>
    </source>
</reference>
<evidence type="ECO:0000256" key="3">
    <source>
        <dbReference type="SAM" id="Phobius"/>
    </source>
</evidence>
<dbReference type="SUPFAM" id="SSF53254">
    <property type="entry name" value="Phosphoglycerate mutase-like"/>
    <property type="match status" value="1"/>
</dbReference>
<dbReference type="Pfam" id="PF00328">
    <property type="entry name" value="His_Phos_2"/>
    <property type="match status" value="1"/>
</dbReference>
<evidence type="ECO:0000256" key="1">
    <source>
        <dbReference type="ARBA" id="ARBA00022801"/>
    </source>
</evidence>
<keyword evidence="3" id="KW-0812">Transmembrane</keyword>
<sequence>MPRPEGVPDDSDLDSNAPLLPTTARTDEERKGPSHTRYRFAWAWAVLGTFAIGLLWLAFRQSDLDRREDEARKGDPGFPSRIGFEGPTPTGGEALAAATSYPHNFDSSPLNPPSSLATKEFNLLHYLGNLSPWRTVNHGLKSSAQVPAGCVVEQASRVQLLHRHGARYPTSGAGTESFAKNVVEVEGFKASGNLTFLNDWKYRLGAEILTPFGREQLFNLGVSFRTKYGHLLKPGQKPVFRTESQDRMLKSALNFAAGFFGVPYEEQYHQLITVEWPGFNNTLAPYMTCKNANRMDLTRGPQKMAEWIKVYLADALERMQAQVEGVKLTHRDVFNMQLLCAYELVALGGSAFCPLFTEDEWRGFEYAHDIEFFDIFSFGQSAQAAVGKGWVEEWLARTLKQPLGEFNSTTNSTLHTSRYFPLDQNIYVDATHDTILSAVIVSLGFSSFARSAPLPTDHIPHDLSFVTSSISPFAANLHSQVLSCPHSPLAQPGRSRFVRWILNDGVVPLDSIDGCVANDDGLCELDAFVQATQRRLEEIDWAYDCLGDYELPNEPIKDGRPPHS</sequence>
<protein>
    <submittedName>
        <fullName evidence="4">Histidine phosphatase superfamily</fullName>
    </submittedName>
</protein>
<keyword evidence="3" id="KW-0472">Membrane</keyword>
<dbReference type="EMBL" id="LCTV02000014">
    <property type="protein sequence ID" value="PRQ70728.1"/>
    <property type="molecule type" value="Genomic_DNA"/>
</dbReference>
<proteinExistence type="predicted"/>
<evidence type="ECO:0000313" key="4">
    <source>
        <dbReference type="EMBL" id="PRQ70728.1"/>
    </source>
</evidence>
<dbReference type="Gene3D" id="3.40.50.1240">
    <property type="entry name" value="Phosphoglycerate mutase-like"/>
    <property type="match status" value="1"/>
</dbReference>
<gene>
    <name evidence="4" type="ORF">AAT19DRAFT_10885</name>
</gene>
<dbReference type="PANTHER" id="PTHR20963">
    <property type="entry name" value="MULTIPLE INOSITOL POLYPHOSPHATE PHOSPHATASE-RELATED"/>
    <property type="match status" value="1"/>
</dbReference>
<name>A0A2S9ZY89_RHOTO</name>
<feature type="transmembrane region" description="Helical" evidence="3">
    <location>
        <begin position="40"/>
        <end position="59"/>
    </location>
</feature>
<dbReference type="OrthoDB" id="6509975at2759"/>
<dbReference type="PROSITE" id="PS00778">
    <property type="entry name" value="HIS_ACID_PHOSPHAT_2"/>
    <property type="match status" value="1"/>
</dbReference>
<feature type="region of interest" description="Disordered" evidence="2">
    <location>
        <begin position="68"/>
        <end position="94"/>
    </location>
</feature>
<evidence type="ECO:0000256" key="2">
    <source>
        <dbReference type="SAM" id="MobiDB-lite"/>
    </source>
</evidence>
<keyword evidence="1" id="KW-0378">Hydrolase</keyword>
<dbReference type="AlphaFoldDB" id="A0A2S9ZY89"/>
<feature type="region of interest" description="Disordered" evidence="2">
    <location>
        <begin position="1"/>
        <end position="32"/>
    </location>
</feature>
<dbReference type="CDD" id="cd07061">
    <property type="entry name" value="HP_HAP_like"/>
    <property type="match status" value="1"/>
</dbReference>
<organism evidence="4 5">
    <name type="scientific">Rhodotorula toruloides</name>
    <name type="common">Yeast</name>
    <name type="synonym">Rhodosporidium toruloides</name>
    <dbReference type="NCBI Taxonomy" id="5286"/>
    <lineage>
        <taxon>Eukaryota</taxon>
        <taxon>Fungi</taxon>
        <taxon>Dikarya</taxon>
        <taxon>Basidiomycota</taxon>
        <taxon>Pucciniomycotina</taxon>
        <taxon>Microbotryomycetes</taxon>
        <taxon>Sporidiobolales</taxon>
        <taxon>Sporidiobolaceae</taxon>
        <taxon>Rhodotorula</taxon>
    </lineage>
</organism>
<dbReference type="Proteomes" id="UP000239560">
    <property type="component" value="Unassembled WGS sequence"/>
</dbReference>
<dbReference type="InterPro" id="IPR029033">
    <property type="entry name" value="His_PPase_superfam"/>
</dbReference>
<dbReference type="GO" id="GO:0003993">
    <property type="term" value="F:acid phosphatase activity"/>
    <property type="evidence" value="ECO:0007669"/>
    <property type="project" value="TreeGrafter"/>
</dbReference>
<dbReference type="InterPro" id="IPR000560">
    <property type="entry name" value="His_Pase_clade-2"/>
</dbReference>
<evidence type="ECO:0000313" key="5">
    <source>
        <dbReference type="Proteomes" id="UP000239560"/>
    </source>
</evidence>
<comment type="caution">
    <text evidence="4">The sequence shown here is derived from an EMBL/GenBank/DDBJ whole genome shotgun (WGS) entry which is preliminary data.</text>
</comment>